<proteinExistence type="inferred from homology"/>
<dbReference type="AlphaFoldDB" id="A0A7D3Y2Z2"/>
<dbReference type="GO" id="GO:0052816">
    <property type="term" value="F:long-chain fatty acyl-CoA hydrolase activity"/>
    <property type="evidence" value="ECO:0007669"/>
    <property type="project" value="TreeGrafter"/>
</dbReference>
<dbReference type="PANTHER" id="PTHR11049:SF24">
    <property type="entry name" value="CYTOSOLIC ACYL COENZYME A THIOESTER HYDROLASE"/>
    <property type="match status" value="1"/>
</dbReference>
<evidence type="ECO:0000256" key="3">
    <source>
        <dbReference type="PROSITE-ProRule" id="PRU01106"/>
    </source>
</evidence>
<dbReference type="InterPro" id="IPR033120">
    <property type="entry name" value="HOTDOG_ACOT"/>
</dbReference>
<dbReference type="KEGG" id="kpul:GXN76_12780"/>
<dbReference type="InterPro" id="IPR006683">
    <property type="entry name" value="Thioestr_dom"/>
</dbReference>
<protein>
    <submittedName>
        <fullName evidence="5">Acyl-CoA thioesterase</fullName>
    </submittedName>
</protein>
<keyword evidence="6" id="KW-1185">Reference proteome</keyword>
<dbReference type="SUPFAM" id="SSF54637">
    <property type="entry name" value="Thioesterase/thiol ester dehydrase-isomerase"/>
    <property type="match status" value="1"/>
</dbReference>
<dbReference type="EMBL" id="CP048104">
    <property type="protein sequence ID" value="QKG85263.1"/>
    <property type="molecule type" value="Genomic_DNA"/>
</dbReference>
<organism evidence="5 6">
    <name type="scientific">Kroppenstedtia pulmonis</name>
    <dbReference type="NCBI Taxonomy" id="1380685"/>
    <lineage>
        <taxon>Bacteria</taxon>
        <taxon>Bacillati</taxon>
        <taxon>Bacillota</taxon>
        <taxon>Bacilli</taxon>
        <taxon>Bacillales</taxon>
        <taxon>Thermoactinomycetaceae</taxon>
        <taxon>Kroppenstedtia</taxon>
    </lineage>
</organism>
<evidence type="ECO:0000259" key="4">
    <source>
        <dbReference type="PROSITE" id="PS51770"/>
    </source>
</evidence>
<keyword evidence="2 3" id="KW-0378">Hydrolase</keyword>
<evidence type="ECO:0000256" key="1">
    <source>
        <dbReference type="ARBA" id="ARBA00010458"/>
    </source>
</evidence>
<comment type="similarity">
    <text evidence="1">Belongs to the acyl coenzyme A hydrolase family.</text>
</comment>
<dbReference type="Gene3D" id="3.10.129.10">
    <property type="entry name" value="Hotdog Thioesterase"/>
    <property type="match status" value="1"/>
</dbReference>
<dbReference type="CDD" id="cd03442">
    <property type="entry name" value="BFIT_BACH"/>
    <property type="match status" value="1"/>
</dbReference>
<dbReference type="InterPro" id="IPR040170">
    <property type="entry name" value="Cytosol_ACT"/>
</dbReference>
<dbReference type="RefSeq" id="WP_173223752.1">
    <property type="nucleotide sequence ID" value="NZ_CP048104.1"/>
</dbReference>
<dbReference type="Pfam" id="PF03061">
    <property type="entry name" value="4HBT"/>
    <property type="match status" value="1"/>
</dbReference>
<feature type="domain" description="HotDog ACOT-type" evidence="4">
    <location>
        <begin position="20"/>
        <end position="132"/>
    </location>
</feature>
<evidence type="ECO:0000313" key="6">
    <source>
        <dbReference type="Proteomes" id="UP000503088"/>
    </source>
</evidence>
<dbReference type="PROSITE" id="PS51770">
    <property type="entry name" value="HOTDOG_ACOT"/>
    <property type="match status" value="1"/>
</dbReference>
<gene>
    <name evidence="5" type="ORF">GXN76_12780</name>
</gene>
<dbReference type="GO" id="GO:0006637">
    <property type="term" value="P:acyl-CoA metabolic process"/>
    <property type="evidence" value="ECO:0007669"/>
    <property type="project" value="TreeGrafter"/>
</dbReference>
<evidence type="ECO:0000256" key="2">
    <source>
        <dbReference type="ARBA" id="ARBA00022801"/>
    </source>
</evidence>
<dbReference type="GO" id="GO:0005829">
    <property type="term" value="C:cytosol"/>
    <property type="evidence" value="ECO:0007669"/>
    <property type="project" value="TreeGrafter"/>
</dbReference>
<sequence>MESGSREEHVSEERKPVTASLSRTLKTVLVLPPDTNHMGTIFGGKVMSYIDEIAAMSAMRHAQQPVVTASIDSVVFRSPVKEGDILTLEGFVTWTGTTSMEVFVKVTAEKFPTAEKRLTATSFVTMVAVDEEGRPSPVSPVIPETEMEKKLFETAPARQRERIKRKRELEDYEVLF</sequence>
<dbReference type="Proteomes" id="UP000503088">
    <property type="component" value="Chromosome"/>
</dbReference>
<evidence type="ECO:0000313" key="5">
    <source>
        <dbReference type="EMBL" id="QKG85263.1"/>
    </source>
</evidence>
<name>A0A7D3Y2Z2_9BACL</name>
<dbReference type="PANTHER" id="PTHR11049">
    <property type="entry name" value="ACYL COENZYME A THIOESTER HYDROLASE"/>
    <property type="match status" value="1"/>
</dbReference>
<accession>A0A7D3Y2Z2</accession>
<dbReference type="InterPro" id="IPR029069">
    <property type="entry name" value="HotDog_dom_sf"/>
</dbReference>
<reference evidence="5 6" key="1">
    <citation type="submission" date="2020-01" db="EMBL/GenBank/DDBJ databases">
        <authorList>
            <person name="Gulvik C.A."/>
            <person name="Batra D.G."/>
        </authorList>
    </citation>
    <scope>NUCLEOTIDE SEQUENCE [LARGE SCALE GENOMIC DNA]</scope>
    <source>
        <strain evidence="5 6">W9323</strain>
    </source>
</reference>
<dbReference type="GO" id="GO:0009062">
    <property type="term" value="P:fatty acid catabolic process"/>
    <property type="evidence" value="ECO:0007669"/>
    <property type="project" value="TreeGrafter"/>
</dbReference>